<gene>
    <name evidence="3" type="primary">xpt_17</name>
    <name evidence="3" type="ORF">SDC9_184764</name>
</gene>
<dbReference type="AlphaFoldDB" id="A0A645HDY5"/>
<evidence type="ECO:0000256" key="1">
    <source>
        <dbReference type="ARBA" id="ARBA00022679"/>
    </source>
</evidence>
<dbReference type="PANTHER" id="PTHR43864">
    <property type="entry name" value="HYPOXANTHINE/GUANINE PHOSPHORIBOSYLTRANSFERASE"/>
    <property type="match status" value="1"/>
</dbReference>
<dbReference type="GO" id="GO:0006166">
    <property type="term" value="P:purine ribonucleoside salvage"/>
    <property type="evidence" value="ECO:0007669"/>
    <property type="project" value="UniProtKB-KW"/>
</dbReference>
<dbReference type="PANTHER" id="PTHR43864:SF1">
    <property type="entry name" value="XANTHINE PHOSPHORIBOSYLTRANSFERASE"/>
    <property type="match status" value="1"/>
</dbReference>
<accession>A0A645HDY5</accession>
<protein>
    <submittedName>
        <fullName evidence="3">Xanthine phosphoribosyltransferase</fullName>
        <ecNumber evidence="3">2.4.2.22</ecNumber>
    </submittedName>
</protein>
<dbReference type="SUPFAM" id="SSF53271">
    <property type="entry name" value="PRTase-like"/>
    <property type="match status" value="1"/>
</dbReference>
<keyword evidence="1 3" id="KW-0808">Transferase</keyword>
<organism evidence="3">
    <name type="scientific">bioreactor metagenome</name>
    <dbReference type="NCBI Taxonomy" id="1076179"/>
    <lineage>
        <taxon>unclassified sequences</taxon>
        <taxon>metagenomes</taxon>
        <taxon>ecological metagenomes</taxon>
    </lineage>
</organism>
<dbReference type="Gene3D" id="3.40.50.2020">
    <property type="match status" value="1"/>
</dbReference>
<proteinExistence type="predicted"/>
<reference evidence="3" key="1">
    <citation type="submission" date="2019-08" db="EMBL/GenBank/DDBJ databases">
        <authorList>
            <person name="Kucharzyk K."/>
            <person name="Murdoch R.W."/>
            <person name="Higgins S."/>
            <person name="Loffler F."/>
        </authorList>
    </citation>
    <scope>NUCLEOTIDE SEQUENCE</scope>
</reference>
<evidence type="ECO:0000313" key="3">
    <source>
        <dbReference type="EMBL" id="MPN37248.1"/>
    </source>
</evidence>
<dbReference type="InterPro" id="IPR029057">
    <property type="entry name" value="PRTase-like"/>
</dbReference>
<dbReference type="CDD" id="cd06223">
    <property type="entry name" value="PRTases_typeI"/>
    <property type="match status" value="1"/>
</dbReference>
<name>A0A645HDY5_9ZZZZ</name>
<dbReference type="EC" id="2.4.2.22" evidence="3"/>
<keyword evidence="2" id="KW-0660">Purine salvage</keyword>
<comment type="caution">
    <text evidence="3">The sequence shown here is derived from an EMBL/GenBank/DDBJ whole genome shotgun (WGS) entry which is preliminary data.</text>
</comment>
<sequence length="87" mass="9261">MSKDFLLSEDRILIIDDFLASGNAVLGLKDLIDQAGAQLVGVGIAIEKGFQSGGQKLRESGIPLCSLAIISAIQNGEVLFREEKAMI</sequence>
<keyword evidence="3" id="KW-0328">Glycosyltransferase</keyword>
<dbReference type="InterPro" id="IPR000836">
    <property type="entry name" value="PRTase_dom"/>
</dbReference>
<evidence type="ECO:0000256" key="2">
    <source>
        <dbReference type="ARBA" id="ARBA00022726"/>
    </source>
</evidence>
<dbReference type="EMBL" id="VSSQ01091784">
    <property type="protein sequence ID" value="MPN37248.1"/>
    <property type="molecule type" value="Genomic_DNA"/>
</dbReference>
<dbReference type="InterPro" id="IPR050118">
    <property type="entry name" value="Pur/Pyrimidine_PRTase"/>
</dbReference>
<dbReference type="GO" id="GO:0000310">
    <property type="term" value="F:xanthine phosphoribosyltransferase activity"/>
    <property type="evidence" value="ECO:0007669"/>
    <property type="project" value="UniProtKB-EC"/>
</dbReference>